<gene>
    <name evidence="1" type="ORF">GGR43_002170</name>
</gene>
<dbReference type="GO" id="GO:0006508">
    <property type="term" value="P:proteolysis"/>
    <property type="evidence" value="ECO:0007669"/>
    <property type="project" value="UniProtKB-KW"/>
</dbReference>
<dbReference type="AlphaFoldDB" id="A0A7W6BPP6"/>
<keyword evidence="1" id="KW-0645">Protease</keyword>
<keyword evidence="1" id="KW-0378">Hydrolase</keyword>
<sequence length="37" mass="4113">MASGFEGEGNSRYHLLRDRDRLDGAHETGMFAMAEQG</sequence>
<evidence type="ECO:0000313" key="2">
    <source>
        <dbReference type="Proteomes" id="UP000571950"/>
    </source>
</evidence>
<dbReference type="Proteomes" id="UP000571950">
    <property type="component" value="Unassembled WGS sequence"/>
</dbReference>
<dbReference type="GO" id="GO:0008233">
    <property type="term" value="F:peptidase activity"/>
    <property type="evidence" value="ECO:0007669"/>
    <property type="project" value="UniProtKB-KW"/>
</dbReference>
<comment type="caution">
    <text evidence="1">The sequence shown here is derived from an EMBL/GenBank/DDBJ whole genome shotgun (WGS) entry which is preliminary data.</text>
</comment>
<dbReference type="EMBL" id="JACIDT010000006">
    <property type="protein sequence ID" value="MBB3926453.1"/>
    <property type="molecule type" value="Genomic_DNA"/>
</dbReference>
<protein>
    <submittedName>
        <fullName evidence="1">Putative ATP-dependent serine protease</fullName>
    </submittedName>
</protein>
<keyword evidence="2" id="KW-1185">Reference proteome</keyword>
<accession>A0A7W6BPP6</accession>
<proteinExistence type="predicted"/>
<organism evidence="1 2">
    <name type="scientific">Sphingobium jiangsuense</name>
    <dbReference type="NCBI Taxonomy" id="870476"/>
    <lineage>
        <taxon>Bacteria</taxon>
        <taxon>Pseudomonadati</taxon>
        <taxon>Pseudomonadota</taxon>
        <taxon>Alphaproteobacteria</taxon>
        <taxon>Sphingomonadales</taxon>
        <taxon>Sphingomonadaceae</taxon>
        <taxon>Sphingobium</taxon>
    </lineage>
</organism>
<name>A0A7W6BPP6_9SPHN</name>
<evidence type="ECO:0000313" key="1">
    <source>
        <dbReference type="EMBL" id="MBB3926453.1"/>
    </source>
</evidence>
<reference evidence="1 2" key="1">
    <citation type="submission" date="2020-08" db="EMBL/GenBank/DDBJ databases">
        <title>Genomic Encyclopedia of Type Strains, Phase IV (KMG-IV): sequencing the most valuable type-strain genomes for metagenomic binning, comparative biology and taxonomic classification.</title>
        <authorList>
            <person name="Goeker M."/>
        </authorList>
    </citation>
    <scope>NUCLEOTIDE SEQUENCE [LARGE SCALE GENOMIC DNA]</scope>
    <source>
        <strain evidence="1 2">DSM 26189</strain>
    </source>
</reference>